<evidence type="ECO:0000313" key="3">
    <source>
        <dbReference type="EMBL" id="OLQ14667.1"/>
    </source>
</evidence>
<keyword evidence="1" id="KW-1133">Transmembrane helix</keyword>
<feature type="transmembrane region" description="Helical" evidence="1">
    <location>
        <begin position="12"/>
        <end position="42"/>
    </location>
</feature>
<dbReference type="PROSITE" id="PS00018">
    <property type="entry name" value="EF_HAND_1"/>
    <property type="match status" value="1"/>
</dbReference>
<dbReference type="AlphaFoldDB" id="A0A1Q9F4U1"/>
<dbReference type="PROSITE" id="PS50222">
    <property type="entry name" value="EF_HAND_2"/>
    <property type="match status" value="1"/>
</dbReference>
<proteinExistence type="predicted"/>
<dbReference type="InterPro" id="IPR018247">
    <property type="entry name" value="EF_Hand_1_Ca_BS"/>
</dbReference>
<dbReference type="GO" id="GO:0005509">
    <property type="term" value="F:calcium ion binding"/>
    <property type="evidence" value="ECO:0007669"/>
    <property type="project" value="InterPro"/>
</dbReference>
<accession>A0A1Q9F4U1</accession>
<dbReference type="InterPro" id="IPR002048">
    <property type="entry name" value="EF_hand_dom"/>
</dbReference>
<organism evidence="3 4">
    <name type="scientific">Symbiodinium microadriaticum</name>
    <name type="common">Dinoflagellate</name>
    <name type="synonym">Zooxanthella microadriatica</name>
    <dbReference type="NCBI Taxonomy" id="2951"/>
    <lineage>
        <taxon>Eukaryota</taxon>
        <taxon>Sar</taxon>
        <taxon>Alveolata</taxon>
        <taxon>Dinophyceae</taxon>
        <taxon>Suessiales</taxon>
        <taxon>Symbiodiniaceae</taxon>
        <taxon>Symbiodinium</taxon>
    </lineage>
</organism>
<dbReference type="OrthoDB" id="10266079at2759"/>
<dbReference type="Proteomes" id="UP000186817">
    <property type="component" value="Unassembled WGS sequence"/>
</dbReference>
<evidence type="ECO:0000256" key="1">
    <source>
        <dbReference type="SAM" id="Phobius"/>
    </source>
</evidence>
<comment type="caution">
    <text evidence="3">The sequence shown here is derived from an EMBL/GenBank/DDBJ whole genome shotgun (WGS) entry which is preliminary data.</text>
</comment>
<keyword evidence="1" id="KW-0472">Membrane</keyword>
<keyword evidence="1" id="KW-0812">Transmembrane</keyword>
<reference evidence="3 4" key="1">
    <citation type="submission" date="2016-02" db="EMBL/GenBank/DDBJ databases">
        <title>Genome analysis of coral dinoflagellate symbionts highlights evolutionary adaptations to a symbiotic lifestyle.</title>
        <authorList>
            <person name="Aranda M."/>
            <person name="Li Y."/>
            <person name="Liew Y.J."/>
            <person name="Baumgarten S."/>
            <person name="Simakov O."/>
            <person name="Wilson M."/>
            <person name="Piel J."/>
            <person name="Ashoor H."/>
            <person name="Bougouffa S."/>
            <person name="Bajic V.B."/>
            <person name="Ryu T."/>
            <person name="Ravasi T."/>
            <person name="Bayer T."/>
            <person name="Micklem G."/>
            <person name="Kim H."/>
            <person name="Bhak J."/>
            <person name="Lajeunesse T.C."/>
            <person name="Voolstra C.R."/>
        </authorList>
    </citation>
    <scope>NUCLEOTIDE SEQUENCE [LARGE SCALE GENOMIC DNA]</scope>
    <source>
        <strain evidence="3 4">CCMP2467</strain>
    </source>
</reference>
<gene>
    <name evidence="3" type="ORF">AK812_SmicGene1147</name>
</gene>
<protein>
    <recommendedName>
        <fullName evidence="2">EF-hand domain-containing protein</fullName>
    </recommendedName>
</protein>
<evidence type="ECO:0000259" key="2">
    <source>
        <dbReference type="PROSITE" id="PS50222"/>
    </source>
</evidence>
<feature type="transmembrane region" description="Helical" evidence="1">
    <location>
        <begin position="609"/>
        <end position="639"/>
    </location>
</feature>
<name>A0A1Q9F4U1_SYMMI</name>
<evidence type="ECO:0000313" key="4">
    <source>
        <dbReference type="Proteomes" id="UP000186817"/>
    </source>
</evidence>
<feature type="domain" description="EF-hand" evidence="2">
    <location>
        <begin position="184"/>
        <end position="212"/>
    </location>
</feature>
<dbReference type="EMBL" id="LSRX01000012">
    <property type="protein sequence ID" value="OLQ14667.1"/>
    <property type="molecule type" value="Genomic_DNA"/>
</dbReference>
<keyword evidence="4" id="KW-1185">Reference proteome</keyword>
<sequence length="672" mass="74425">MQRQRERERALRFQVMIVCIVVYTMEFALFVLICGWVELIIYQMGREDLYFFRDIRMLRVVRICRVANLVRKTRFKTVIAGDSWGTIAVPIIEASQGFGEGLGDRDMMNLAEELEFTHEDDKKQLLKMFGVSDSRDVSKLGVLKQELPEYSDAQVTLSELIQGVRKAHPISFSRLLLDAVRRLKLFTRIDADGSGTVEAEEFVTPLSRSLVRPLWPALCRWVHDSKTATRFIKYNLMRTPSVSWASEGEVESPKSSALEWLQKATEGRRLAVLCGLPLPSNQFACSGGETIHREQADAEQPTDKIVTSTRLAEEDSLKAALVHAENLLVASNKAPSMLGYVMRRGVQSDHDLQVEAHLGVSEATVLFQHGYRMEFPDAFRRSGRSMSEEHSDAPTKQKPMAYSASALVLQCTCSKAASQLKLELKGEHQNWRDGNLASLATETLTRQADGESGLPAQCDATIPAVKGAGQGNKDEKDMNIFDLETAAIQFKPTDTVANSLILACHELRATTFRSTLTTLTMRAQWLCQAKGCSQAFTHLMAYTLCQMIFGMACSVLGPTIPWLAGRNTTTGSLGPAWPEGVKLVNGSCRMVLGYEDAGKAVGPRLLAGLLLWLSAFFLLLPAASGSLPALLATFGAMVWPRPWISQMTSLLVANLYERHRASAKAALQLAVW</sequence>